<accession>A0ABY5XZC4</accession>
<keyword evidence="5" id="KW-0804">Transcription</keyword>
<dbReference type="SMART" id="SM00382">
    <property type="entry name" value="AAA"/>
    <property type="match status" value="1"/>
</dbReference>
<dbReference type="RefSeq" id="WP_334314446.1">
    <property type="nucleotide sequence ID" value="NZ_CP065938.1"/>
</dbReference>
<dbReference type="Gene3D" id="1.10.10.60">
    <property type="entry name" value="Homeodomain-like"/>
    <property type="match status" value="1"/>
</dbReference>
<dbReference type="CDD" id="cd00009">
    <property type="entry name" value="AAA"/>
    <property type="match status" value="1"/>
</dbReference>
<dbReference type="InterPro" id="IPR002078">
    <property type="entry name" value="Sigma_54_int"/>
</dbReference>
<keyword evidence="8" id="KW-1185">Reference proteome</keyword>
<keyword evidence="4" id="KW-0238">DNA-binding</keyword>
<sequence length="482" mass="53572">MSLKRVLFLTPASAVTRIFPQLRSAEIEASLAENAKGASAFIESSSPQYIISRPSLPGFKVEELFEEAKNIVSYPRIIVLAEKGTPDEARYFMELGAFDYWTDPLVLEKFLALPDNKTPVQNKQSEVKTPAPKIVGSSLAMRRVLALAKQVAPSKATVLINGESGTGKEMFSKNLHAWSDRAKGPFIAINCAALPEHLLESELFGHEKGSFTGAIGRKIGKFELASGGTLLLDEISEMELGLQAKLLRALQEGEIDRVGGTETVKVDVRVIATTNRNLEDWVKEGKFRQDLYFRLNVIPLRLPALRERGGDVVELAQFFLEMYTKEYALPQTKFSQEALLWLKKYEWPGNVRELQNLMERAVLLAAGKDIVSAHFLLDADNWPLFEEDEFAEQEQGDFEITEENSEEAVSSAPSSSAVSSETSAGEFSGALMPLHEVERLMIKKGLEVTRGNRTQAAELLGISVRTLRNKLNEYKSMGIEIE</sequence>
<dbReference type="PRINTS" id="PR01590">
    <property type="entry name" value="HTHFIS"/>
</dbReference>
<feature type="domain" description="AAA+ ATPase" evidence="6">
    <location>
        <begin position="154"/>
        <end position="319"/>
    </location>
</feature>
<dbReference type="SUPFAM" id="SSF46689">
    <property type="entry name" value="Homeodomain-like"/>
    <property type="match status" value="1"/>
</dbReference>
<dbReference type="Gene3D" id="3.40.50.300">
    <property type="entry name" value="P-loop containing nucleotide triphosphate hydrolases"/>
    <property type="match status" value="1"/>
</dbReference>
<dbReference type="Pfam" id="PF02954">
    <property type="entry name" value="HTH_8"/>
    <property type="match status" value="1"/>
</dbReference>
<keyword evidence="1" id="KW-0547">Nucleotide-binding</keyword>
<dbReference type="PANTHER" id="PTHR32071">
    <property type="entry name" value="TRANSCRIPTIONAL REGULATORY PROTEIN"/>
    <property type="match status" value="1"/>
</dbReference>
<reference evidence="7" key="1">
    <citation type="submission" date="2020-12" db="EMBL/GenBank/DDBJ databases">
        <title>Taurinivorans muris gen. nov., sp. nov., fundamental and realized metabolic niche of a ubiquitous sulfidogenic bacterium in the murine intestine.</title>
        <authorList>
            <person name="Ye H."/>
            <person name="Hanson B.T."/>
            <person name="Loy A."/>
        </authorList>
    </citation>
    <scope>NUCLEOTIDE SEQUENCE</scope>
    <source>
        <strain evidence="7">LT0009</strain>
    </source>
</reference>
<evidence type="ECO:0000313" key="8">
    <source>
        <dbReference type="Proteomes" id="UP001058120"/>
    </source>
</evidence>
<dbReference type="PROSITE" id="PS00676">
    <property type="entry name" value="SIGMA54_INTERACT_2"/>
    <property type="match status" value="1"/>
</dbReference>
<dbReference type="InterPro" id="IPR003593">
    <property type="entry name" value="AAA+_ATPase"/>
</dbReference>
<dbReference type="InterPro" id="IPR002197">
    <property type="entry name" value="HTH_Fis"/>
</dbReference>
<dbReference type="PROSITE" id="PS00675">
    <property type="entry name" value="SIGMA54_INTERACT_1"/>
    <property type="match status" value="1"/>
</dbReference>
<protein>
    <submittedName>
        <fullName evidence="7">Sigma-54-dependent Fis family transcriptional regulator</fullName>
    </submittedName>
</protein>
<keyword evidence="2" id="KW-0067">ATP-binding</keyword>
<dbReference type="InterPro" id="IPR025943">
    <property type="entry name" value="Sigma_54_int_dom_ATP-bd_2"/>
</dbReference>
<evidence type="ECO:0000313" key="7">
    <source>
        <dbReference type="EMBL" id="UWX04891.1"/>
    </source>
</evidence>
<dbReference type="InterPro" id="IPR025944">
    <property type="entry name" value="Sigma_54_int_dom_CS"/>
</dbReference>
<dbReference type="Gene3D" id="3.40.50.2300">
    <property type="match status" value="1"/>
</dbReference>
<dbReference type="SUPFAM" id="SSF52172">
    <property type="entry name" value="CheY-like"/>
    <property type="match status" value="1"/>
</dbReference>
<dbReference type="PANTHER" id="PTHR32071:SF21">
    <property type="entry name" value="TRANSCRIPTIONAL REGULATORY PROTEIN FLGR"/>
    <property type="match status" value="1"/>
</dbReference>
<evidence type="ECO:0000256" key="4">
    <source>
        <dbReference type="ARBA" id="ARBA00023125"/>
    </source>
</evidence>
<evidence type="ECO:0000256" key="5">
    <source>
        <dbReference type="ARBA" id="ARBA00023163"/>
    </source>
</evidence>
<dbReference type="Pfam" id="PF00158">
    <property type="entry name" value="Sigma54_activat"/>
    <property type="match status" value="1"/>
</dbReference>
<dbReference type="InterPro" id="IPR027417">
    <property type="entry name" value="P-loop_NTPase"/>
</dbReference>
<evidence type="ECO:0000256" key="2">
    <source>
        <dbReference type="ARBA" id="ARBA00022840"/>
    </source>
</evidence>
<dbReference type="Proteomes" id="UP001058120">
    <property type="component" value="Chromosome"/>
</dbReference>
<dbReference type="PROSITE" id="PS00688">
    <property type="entry name" value="SIGMA54_INTERACT_3"/>
    <property type="match status" value="1"/>
</dbReference>
<proteinExistence type="predicted"/>
<dbReference type="SUPFAM" id="SSF52540">
    <property type="entry name" value="P-loop containing nucleoside triphosphate hydrolases"/>
    <property type="match status" value="1"/>
</dbReference>
<evidence type="ECO:0000256" key="3">
    <source>
        <dbReference type="ARBA" id="ARBA00023015"/>
    </source>
</evidence>
<dbReference type="InterPro" id="IPR009057">
    <property type="entry name" value="Homeodomain-like_sf"/>
</dbReference>
<evidence type="ECO:0000256" key="1">
    <source>
        <dbReference type="ARBA" id="ARBA00022741"/>
    </source>
</evidence>
<organism evidence="7 8">
    <name type="scientific">Taurinivorans muris</name>
    <dbReference type="NCBI Taxonomy" id="2787751"/>
    <lineage>
        <taxon>Bacteria</taxon>
        <taxon>Pseudomonadati</taxon>
        <taxon>Thermodesulfobacteriota</taxon>
        <taxon>Desulfovibrionia</taxon>
        <taxon>Desulfovibrionales</taxon>
        <taxon>Desulfovibrionaceae</taxon>
        <taxon>Taurinivorans</taxon>
    </lineage>
</organism>
<evidence type="ECO:0000259" key="6">
    <source>
        <dbReference type="SMART" id="SM00382"/>
    </source>
</evidence>
<dbReference type="Pfam" id="PF25601">
    <property type="entry name" value="AAA_lid_14"/>
    <property type="match status" value="1"/>
</dbReference>
<dbReference type="InterPro" id="IPR011006">
    <property type="entry name" value="CheY-like_superfamily"/>
</dbReference>
<dbReference type="InterPro" id="IPR058031">
    <property type="entry name" value="AAA_lid_NorR"/>
</dbReference>
<keyword evidence="3" id="KW-0805">Transcription regulation</keyword>
<dbReference type="EMBL" id="CP065938">
    <property type="protein sequence ID" value="UWX04891.1"/>
    <property type="molecule type" value="Genomic_DNA"/>
</dbReference>
<dbReference type="InterPro" id="IPR025662">
    <property type="entry name" value="Sigma_54_int_dom_ATP-bd_1"/>
</dbReference>
<name>A0ABY5XZC4_9BACT</name>
<dbReference type="Gene3D" id="1.10.8.60">
    <property type="match status" value="1"/>
</dbReference>
<gene>
    <name evidence="7" type="ORF">JBF11_05190</name>
</gene>